<dbReference type="OrthoDB" id="9996895at2759"/>
<evidence type="ECO:0000259" key="8">
    <source>
        <dbReference type="Pfam" id="PF00004"/>
    </source>
</evidence>
<dbReference type="GO" id="GO:0005634">
    <property type="term" value="C:nucleus"/>
    <property type="evidence" value="ECO:0007669"/>
    <property type="project" value="UniProtKB-SubCell"/>
</dbReference>
<keyword evidence="2" id="KW-0547">Nucleotide-binding</keyword>
<feature type="region of interest" description="Disordered" evidence="7">
    <location>
        <begin position="1"/>
        <end position="150"/>
    </location>
</feature>
<keyword evidence="4" id="KW-0067">ATP-binding</keyword>
<dbReference type="GO" id="GO:0005524">
    <property type="term" value="F:ATP binding"/>
    <property type="evidence" value="ECO:0007669"/>
    <property type="project" value="UniProtKB-KW"/>
</dbReference>
<feature type="compositionally biased region" description="Pro residues" evidence="7">
    <location>
        <begin position="9"/>
        <end position="27"/>
    </location>
</feature>
<feature type="compositionally biased region" description="Basic and acidic residues" evidence="7">
    <location>
        <begin position="81"/>
        <end position="92"/>
    </location>
</feature>
<evidence type="ECO:0000256" key="2">
    <source>
        <dbReference type="ARBA" id="ARBA00022741"/>
    </source>
</evidence>
<dbReference type="GO" id="GO:0003689">
    <property type="term" value="F:DNA clamp loader activity"/>
    <property type="evidence" value="ECO:0007669"/>
    <property type="project" value="TreeGrafter"/>
</dbReference>
<dbReference type="GO" id="GO:0000077">
    <property type="term" value="P:DNA damage checkpoint signaling"/>
    <property type="evidence" value="ECO:0007669"/>
    <property type="project" value="TreeGrafter"/>
</dbReference>
<evidence type="ECO:0000256" key="3">
    <source>
        <dbReference type="ARBA" id="ARBA00022763"/>
    </source>
</evidence>
<feature type="compositionally biased region" description="Gly residues" evidence="7">
    <location>
        <begin position="54"/>
        <end position="68"/>
    </location>
</feature>
<dbReference type="PANTHER" id="PTHR12172:SF1">
    <property type="entry name" value="P-LOOP CONTAINING NUCLEOSIDE TRIPHOSPHATE HYDROLASES SUPERFAMILY PROTEIN"/>
    <property type="match status" value="1"/>
</dbReference>
<evidence type="ECO:0000256" key="4">
    <source>
        <dbReference type="ARBA" id="ARBA00022840"/>
    </source>
</evidence>
<feature type="compositionally biased region" description="Polar residues" evidence="7">
    <location>
        <begin position="456"/>
        <end position="469"/>
    </location>
</feature>
<dbReference type="GO" id="GO:0006281">
    <property type="term" value="P:DNA repair"/>
    <property type="evidence" value="ECO:0007669"/>
    <property type="project" value="InterPro"/>
</dbReference>
<reference evidence="9" key="2">
    <citation type="submission" date="2021-02" db="EMBL/GenBank/DDBJ databases">
        <authorList>
            <person name="Kimball J.A."/>
            <person name="Haas M.W."/>
            <person name="Macchietto M."/>
            <person name="Kono T."/>
            <person name="Duquette J."/>
            <person name="Shao M."/>
        </authorList>
    </citation>
    <scope>NUCLEOTIDE SEQUENCE</scope>
    <source>
        <tissue evidence="9">Fresh leaf tissue</tissue>
    </source>
</reference>
<feature type="domain" description="ATPase AAA-type core" evidence="8">
    <location>
        <begin position="487"/>
        <end position="623"/>
    </location>
</feature>
<dbReference type="Proteomes" id="UP000729402">
    <property type="component" value="Unassembled WGS sequence"/>
</dbReference>
<dbReference type="EMBL" id="JAAALK010000079">
    <property type="protein sequence ID" value="KAG8096691.1"/>
    <property type="molecule type" value="Genomic_DNA"/>
</dbReference>
<dbReference type="CDD" id="cd00009">
    <property type="entry name" value="AAA"/>
    <property type="match status" value="1"/>
</dbReference>
<keyword evidence="5" id="KW-0539">Nucleus</keyword>
<dbReference type="PANTHER" id="PTHR12172">
    <property type="entry name" value="CELL CYCLE CHECKPOINT PROTEIN RAD17"/>
    <property type="match status" value="1"/>
</dbReference>
<dbReference type="InterPro" id="IPR003959">
    <property type="entry name" value="ATPase_AAA_core"/>
</dbReference>
<dbReference type="GO" id="GO:0003682">
    <property type="term" value="F:chromatin binding"/>
    <property type="evidence" value="ECO:0007669"/>
    <property type="project" value="TreeGrafter"/>
</dbReference>
<keyword evidence="6" id="KW-0131">Cell cycle</keyword>
<keyword evidence="10" id="KW-1185">Reference proteome</keyword>
<dbReference type="InterPro" id="IPR004582">
    <property type="entry name" value="Checkpoint_prot_Rad17_Rad24"/>
</dbReference>
<keyword evidence="3" id="KW-0227">DNA damage</keyword>
<gene>
    <name evidence="9" type="ORF">GUJ93_ZPchr0013g37188</name>
</gene>
<proteinExistence type="predicted"/>
<protein>
    <recommendedName>
        <fullName evidence="8">ATPase AAA-type core domain-containing protein</fullName>
    </recommendedName>
</protein>
<organism evidence="9 10">
    <name type="scientific">Zizania palustris</name>
    <name type="common">Northern wild rice</name>
    <dbReference type="NCBI Taxonomy" id="103762"/>
    <lineage>
        <taxon>Eukaryota</taxon>
        <taxon>Viridiplantae</taxon>
        <taxon>Streptophyta</taxon>
        <taxon>Embryophyta</taxon>
        <taxon>Tracheophyta</taxon>
        <taxon>Spermatophyta</taxon>
        <taxon>Magnoliopsida</taxon>
        <taxon>Liliopsida</taxon>
        <taxon>Poales</taxon>
        <taxon>Poaceae</taxon>
        <taxon>BOP clade</taxon>
        <taxon>Oryzoideae</taxon>
        <taxon>Oryzeae</taxon>
        <taxon>Zizaniinae</taxon>
        <taxon>Zizania</taxon>
    </lineage>
</organism>
<accession>A0A8J5WTE2</accession>
<evidence type="ECO:0000256" key="6">
    <source>
        <dbReference type="ARBA" id="ARBA00023306"/>
    </source>
</evidence>
<name>A0A8J5WTE2_ZIZPA</name>
<evidence type="ECO:0000256" key="7">
    <source>
        <dbReference type="SAM" id="MobiDB-lite"/>
    </source>
</evidence>
<feature type="region of interest" description="Disordered" evidence="7">
    <location>
        <begin position="453"/>
        <end position="475"/>
    </location>
</feature>
<dbReference type="GO" id="GO:0016887">
    <property type="term" value="F:ATP hydrolysis activity"/>
    <property type="evidence" value="ECO:0007669"/>
    <property type="project" value="InterPro"/>
</dbReference>
<comment type="caution">
    <text evidence="9">The sequence shown here is derived from an EMBL/GenBank/DDBJ whole genome shotgun (WGS) entry which is preliminary data.</text>
</comment>
<dbReference type="FunFam" id="3.40.50.300:FF:001758">
    <property type="entry name" value="p-loop containing nucleoside triphosphate hydrolase superfamily protein"/>
    <property type="match status" value="1"/>
</dbReference>
<comment type="subcellular location">
    <subcellularLocation>
        <location evidence="1">Nucleus</location>
    </subcellularLocation>
</comment>
<evidence type="ECO:0000256" key="5">
    <source>
        <dbReference type="ARBA" id="ARBA00023242"/>
    </source>
</evidence>
<evidence type="ECO:0000313" key="10">
    <source>
        <dbReference type="Proteomes" id="UP000729402"/>
    </source>
</evidence>
<dbReference type="Pfam" id="PF00004">
    <property type="entry name" value="AAA"/>
    <property type="match status" value="1"/>
</dbReference>
<evidence type="ECO:0000313" key="9">
    <source>
        <dbReference type="EMBL" id="KAG8096691.1"/>
    </source>
</evidence>
<sequence length="1317" mass="145330">MGGSTDPEAPTPTPTPSPSPSPSPSPAPSSAGATRLRRCVQSKLSWGPPKTSGRGRGGNGGGGGGESSAGGVPLASAADGAPEKEGGKEPEKAKKRGRARKSETGTKPSSNKEATAPEQDSRVEAILVDESPQKKQRKSRGRNQGAALRVSNRKRCKALESTDDHENCQQLRGSQTEVVLPEASPISVDIDLMTVPSEARQANDSVDELGNQENPHLIIDLRSEAKIAAEENRRLSSGKKMHPFFASRKANKDVLNNEDEDVNLFCAFERDPPFWPIHVLDQLEDTMSIHWSKWLITNESFLDTSTASIIQSSGSFFEGLTKPLSIETNCKRMCQSQLVEENFAEDIDPGVDLPSFYDKQNKSIFSSFDVIDVDDDSLLTPSSSRYVSLLDSEQKERIQHGLLEVTQNGCQTTYYLWTDKYRPETAAQVCGNTEHVKFLSEWLKGWDERGHKMKQSGVSKGNINGSSCEDGSDTDYSENASDYENVLLITGPVGCGKSAAVFACAREQGFNVIEVNTSDIRNGAYVRQKFEEATKSHGLEKWSQEEIISPPIGDSLDPFSETPDRAEYKQVVNKTLILFEDVDTVFDEDRGFISTILKMVETTKWPIILTSNKKDPLLPHLLDQLVLDFTYPSSAELLSHVDRMCKSEGVEITVPQLKYIINACVGDIRRTTMVLQFWYQGKLHYTERSNTCMSSPFSLDLDAVHSTVPKILSWDFPCKLSETIYMEIEKTIMLAEEKKRQMEASEFEALELQITTHLTKGRSASKTRKPKKSKLKRVLSAECNDISPCKNDLDDFHDIPDIPLPSSQRRIRNRHGAVLLFESDDDLADAFNTEDATHTVLEGTLLPQSSEVPCLHGQGISNTIPESGFFPQSSEPHLHGQGISNIVPESDFFPQSSESHLHGQGTSNQFCFLSESRTFGTTNSFQNQFESNMARSISQICDTFVSQDMSCVPESSFVVGVTSASVSNDDLLSSLVSNGSSALHNDGTYNESIMALEDTNNVKNLIIGETDKCMEDAIGETCEAYVDFFGRNEQANSSAGYQLMDECSRAGSACLLSGKKTNNLCKIEHVQDTWNRLRRCHPVLPGDINHKRTVSGSLKLVSAVSDLISESDLMLSCCYPFTNDILGPTTTPCAEPDDFSWYGKQLEMGSIYAQHGLCVIKRDTQATADDFVDFSQDLLFNSTTTTSLGKLIRSAISCSDGSGNIFHLKYPTSSVCKTREKRLCEILLPVVPSKLSQSLRGPAFVDFLSSMSRISQLEFLRLSESKASGKQRRCRQSRHYLSSGALSLSAEDVELLAQSSCFSDRRECEKITEQPTA</sequence>
<evidence type="ECO:0000256" key="1">
    <source>
        <dbReference type="ARBA" id="ARBA00004123"/>
    </source>
</evidence>
<reference evidence="9" key="1">
    <citation type="journal article" date="2021" name="bioRxiv">
        <title>Whole Genome Assembly and Annotation of Northern Wild Rice, Zizania palustris L., Supports a Whole Genome Duplication in the Zizania Genus.</title>
        <authorList>
            <person name="Haas M."/>
            <person name="Kono T."/>
            <person name="Macchietto M."/>
            <person name="Millas R."/>
            <person name="McGilp L."/>
            <person name="Shao M."/>
            <person name="Duquette J."/>
            <person name="Hirsch C.N."/>
            <person name="Kimball J."/>
        </authorList>
    </citation>
    <scope>NUCLEOTIDE SEQUENCE</scope>
    <source>
        <tissue evidence="9">Fresh leaf tissue</tissue>
    </source>
</reference>
<dbReference type="GO" id="GO:0033314">
    <property type="term" value="P:mitotic DNA replication checkpoint signaling"/>
    <property type="evidence" value="ECO:0007669"/>
    <property type="project" value="TreeGrafter"/>
</dbReference>